<dbReference type="Proteomes" id="UP000269396">
    <property type="component" value="Unassembled WGS sequence"/>
</dbReference>
<dbReference type="EMBL" id="UZAL01006064">
    <property type="protein sequence ID" value="VDO95013.1"/>
    <property type="molecule type" value="Genomic_DNA"/>
</dbReference>
<name>A0A183NMR0_9TREM</name>
<proteinExistence type="predicted"/>
<accession>A0A183NMR0</accession>
<organism evidence="1 2">
    <name type="scientific">Schistosoma mattheei</name>
    <dbReference type="NCBI Taxonomy" id="31246"/>
    <lineage>
        <taxon>Eukaryota</taxon>
        <taxon>Metazoa</taxon>
        <taxon>Spiralia</taxon>
        <taxon>Lophotrochozoa</taxon>
        <taxon>Platyhelminthes</taxon>
        <taxon>Trematoda</taxon>
        <taxon>Digenea</taxon>
        <taxon>Strigeidida</taxon>
        <taxon>Schistosomatoidea</taxon>
        <taxon>Schistosomatidae</taxon>
        <taxon>Schistosoma</taxon>
    </lineage>
</organism>
<sequence length="49" mass="5721">MDVVQYFSPTQDDTFKLLSGHKGLFRQLMVNCVILSDMRLCADELYTNY</sequence>
<protein>
    <submittedName>
        <fullName evidence="1">Uncharacterized protein</fullName>
    </submittedName>
</protein>
<evidence type="ECO:0000313" key="1">
    <source>
        <dbReference type="EMBL" id="VDO95013.1"/>
    </source>
</evidence>
<evidence type="ECO:0000313" key="2">
    <source>
        <dbReference type="Proteomes" id="UP000269396"/>
    </source>
</evidence>
<dbReference type="AlphaFoldDB" id="A0A183NMR0"/>
<keyword evidence="2" id="KW-1185">Reference proteome</keyword>
<gene>
    <name evidence="1" type="ORF">SMTD_LOCUS3396</name>
</gene>
<reference evidence="1 2" key="1">
    <citation type="submission" date="2018-11" db="EMBL/GenBank/DDBJ databases">
        <authorList>
            <consortium name="Pathogen Informatics"/>
        </authorList>
    </citation>
    <scope>NUCLEOTIDE SEQUENCE [LARGE SCALE GENOMIC DNA]</scope>
    <source>
        <strain>Denwood</strain>
        <strain evidence="2">Zambia</strain>
    </source>
</reference>